<dbReference type="EMBL" id="VDGI01000007">
    <property type="protein sequence ID" value="TQR20217.1"/>
    <property type="molecule type" value="Genomic_DNA"/>
</dbReference>
<name>A0A544TRY2_9BACI</name>
<comment type="domain">
    <text evidence="4">The N-terminal domain has binding sites for ComK and probably for unfolded/aggregated proteins; the C-terminal domain interacts with ClpC.</text>
</comment>
<dbReference type="GO" id="GO:0042174">
    <property type="term" value="P:negative regulation of sporulation resulting in formation of a cellular spore"/>
    <property type="evidence" value="ECO:0007669"/>
    <property type="project" value="UniProtKB-UniRule"/>
</dbReference>
<dbReference type="InterPro" id="IPR038471">
    <property type="entry name" value="MecA_C_sf"/>
</dbReference>
<dbReference type="Proteomes" id="UP000316626">
    <property type="component" value="Unassembled WGS sequence"/>
</dbReference>
<dbReference type="PANTHER" id="PTHR39161">
    <property type="entry name" value="ADAPTER PROTEIN MECA"/>
    <property type="match status" value="1"/>
</dbReference>
<comment type="similarity">
    <text evidence="1 4">Belongs to the MecA family.</text>
</comment>
<dbReference type="Gene3D" id="3.30.70.1950">
    <property type="match status" value="1"/>
</dbReference>
<comment type="caution">
    <text evidence="5">The sequence shown here is derived from an EMBL/GenBank/DDBJ whole genome shotgun (WGS) entry which is preliminary data.</text>
</comment>
<dbReference type="GO" id="GO:0045808">
    <property type="term" value="P:negative regulation of establishment of competence for transformation"/>
    <property type="evidence" value="ECO:0007669"/>
    <property type="project" value="UniProtKB-UniRule"/>
</dbReference>
<comment type="subunit">
    <text evidence="2 4">Homodimer.</text>
</comment>
<dbReference type="PANTHER" id="PTHR39161:SF1">
    <property type="entry name" value="ADAPTER PROTEIN MECA 1"/>
    <property type="match status" value="1"/>
</dbReference>
<dbReference type="PIRSF" id="PIRSF029008">
    <property type="entry name" value="MecA"/>
    <property type="match status" value="1"/>
</dbReference>
<keyword evidence="6" id="KW-1185">Reference proteome</keyword>
<keyword evidence="3 4" id="KW-0178">Competence</keyword>
<evidence type="ECO:0000256" key="1">
    <source>
        <dbReference type="ARBA" id="ARBA00005397"/>
    </source>
</evidence>
<dbReference type="Pfam" id="PF05389">
    <property type="entry name" value="MecA"/>
    <property type="match status" value="1"/>
</dbReference>
<organism evidence="5 6">
    <name type="scientific">Psychrobacillus vulpis</name>
    <dbReference type="NCBI Taxonomy" id="2325572"/>
    <lineage>
        <taxon>Bacteria</taxon>
        <taxon>Bacillati</taxon>
        <taxon>Bacillota</taxon>
        <taxon>Bacilli</taxon>
        <taxon>Bacillales</taxon>
        <taxon>Bacillaceae</taxon>
        <taxon>Psychrobacillus</taxon>
    </lineage>
</organism>
<accession>A0A544TRY2</accession>
<proteinExistence type="inferred from homology"/>
<evidence type="ECO:0000256" key="2">
    <source>
        <dbReference type="ARBA" id="ARBA00011738"/>
    </source>
</evidence>
<evidence type="ECO:0000313" key="5">
    <source>
        <dbReference type="EMBL" id="TQR20217.1"/>
    </source>
</evidence>
<dbReference type="HAMAP" id="MF_01124">
    <property type="entry name" value="MecA"/>
    <property type="match status" value="1"/>
</dbReference>
<dbReference type="RefSeq" id="WP_142642195.1">
    <property type="nucleotide sequence ID" value="NZ_VDGI01000007.1"/>
</dbReference>
<dbReference type="InterPro" id="IPR008681">
    <property type="entry name" value="Neg-reg_MecA"/>
</dbReference>
<dbReference type="NCBIfam" id="NF002644">
    <property type="entry name" value="PRK02315.1-5"/>
    <property type="match status" value="1"/>
</dbReference>
<sequence>MDIERINDNTFKVYISYIDIEERGFSRDEIWFNKDKSEQLFWEMMDEVHDDDHFDDLDGPLWIQVHAMEKGLEVIVTRTEMTKGDDRSESSFEIEDHSNKIFKNGATSSIGPHEFEDFPSYLDDMEELPLEYTFVFDHFDDLLPLAKKLNTTILQTSLYHYEEKYYLHVHFNLEVNEIISILDTLSVISEFASRTSTTIHIIQEYGKEIITNDVFKELNKFF</sequence>
<gene>
    <name evidence="4 5" type="primary">mecA</name>
    <name evidence="5" type="ORF">FG384_08635</name>
</gene>
<keyword evidence="4" id="KW-0749">Sporulation</keyword>
<evidence type="ECO:0000256" key="4">
    <source>
        <dbReference type="HAMAP-Rule" id="MF_01124"/>
    </source>
</evidence>
<dbReference type="GO" id="GO:0030420">
    <property type="term" value="P:establishment of competence for transformation"/>
    <property type="evidence" value="ECO:0007669"/>
    <property type="project" value="UniProtKB-KW"/>
</dbReference>
<dbReference type="GO" id="GO:0030435">
    <property type="term" value="P:sporulation resulting in formation of a cellular spore"/>
    <property type="evidence" value="ECO:0007669"/>
    <property type="project" value="UniProtKB-KW"/>
</dbReference>
<dbReference type="OrthoDB" id="2360201at2"/>
<protein>
    <recommendedName>
        <fullName evidence="4">Adapter protein MecA</fullName>
    </recommendedName>
</protein>
<evidence type="ECO:0000313" key="6">
    <source>
        <dbReference type="Proteomes" id="UP000316626"/>
    </source>
</evidence>
<comment type="function">
    <text evidence="4">Enables the recognition and targeting of unfolded and aggregated proteins to the ClpC protease or to other proteins involved in proteolysis. Acts negatively in the development of competence by binding ComK and recruiting it to the ClpCP protease. When overexpressed, inhibits sporulation. Also involved in Spx degradation by ClpC.</text>
</comment>
<evidence type="ECO:0000256" key="3">
    <source>
        <dbReference type="ARBA" id="ARBA00023287"/>
    </source>
</evidence>
<dbReference type="GO" id="GO:0030674">
    <property type="term" value="F:protein-macromolecule adaptor activity"/>
    <property type="evidence" value="ECO:0007669"/>
    <property type="project" value="UniProtKB-UniRule"/>
</dbReference>
<reference evidence="5 6" key="1">
    <citation type="submission" date="2019-06" db="EMBL/GenBank/DDBJ databases">
        <title>Psychrobacillus vulpis sp. nov., a new species isolated from feces of a red fox that inhabits in The Tablas de Daimiel Natural Park, Albacete, Spain.</title>
        <authorList>
            <person name="Rodriguez M."/>
            <person name="Reina J.C."/>
            <person name="Bejar V."/>
            <person name="Llamas I."/>
        </authorList>
    </citation>
    <scope>NUCLEOTIDE SEQUENCE [LARGE SCALE GENOMIC DNA]</scope>
    <source>
        <strain evidence="5 6">Z8</strain>
    </source>
</reference>
<dbReference type="AlphaFoldDB" id="A0A544TRY2"/>